<evidence type="ECO:0000256" key="10">
    <source>
        <dbReference type="ARBA" id="ARBA00022989"/>
    </source>
</evidence>
<evidence type="ECO:0000256" key="1">
    <source>
        <dbReference type="ARBA" id="ARBA00000085"/>
    </source>
</evidence>
<keyword evidence="10" id="KW-1133">Transmembrane helix</keyword>
<evidence type="ECO:0000256" key="9">
    <source>
        <dbReference type="ARBA" id="ARBA00022840"/>
    </source>
</evidence>
<gene>
    <name evidence="16" type="ORF">RCC75_18590</name>
    <name evidence="17" type="ORF">RCG00_03605</name>
</gene>
<proteinExistence type="predicted"/>
<comment type="subcellular location">
    <subcellularLocation>
        <location evidence="2">Membrane</location>
    </subcellularLocation>
</comment>
<evidence type="ECO:0000256" key="2">
    <source>
        <dbReference type="ARBA" id="ARBA00004370"/>
    </source>
</evidence>
<name>A0AA51MP28_9GAMM</name>
<dbReference type="PRINTS" id="PR00344">
    <property type="entry name" value="BCTRLSENSOR"/>
</dbReference>
<dbReference type="RefSeq" id="WP_308136234.1">
    <property type="nucleotide sequence ID" value="NZ_CP133197.1"/>
</dbReference>
<dbReference type="EMBL" id="CP133217">
    <property type="protein sequence ID" value="WML87450.1"/>
    <property type="molecule type" value="Genomic_DNA"/>
</dbReference>
<dbReference type="FunFam" id="1.10.287.130:FF:000004">
    <property type="entry name" value="Ethylene receptor 1"/>
    <property type="match status" value="1"/>
</dbReference>
<evidence type="ECO:0000256" key="8">
    <source>
        <dbReference type="ARBA" id="ARBA00022777"/>
    </source>
</evidence>
<evidence type="ECO:0000256" key="3">
    <source>
        <dbReference type="ARBA" id="ARBA00012438"/>
    </source>
</evidence>
<dbReference type="Gene3D" id="3.40.50.2300">
    <property type="match status" value="1"/>
</dbReference>
<evidence type="ECO:0000313" key="16">
    <source>
        <dbReference type="EMBL" id="MDQ5770543.1"/>
    </source>
</evidence>
<dbReference type="PANTHER" id="PTHR45339:SF1">
    <property type="entry name" value="HYBRID SIGNAL TRANSDUCTION HISTIDINE KINASE J"/>
    <property type="match status" value="1"/>
</dbReference>
<dbReference type="SUPFAM" id="SSF52172">
    <property type="entry name" value="CheY-like"/>
    <property type="match status" value="1"/>
</dbReference>
<dbReference type="InterPro" id="IPR003594">
    <property type="entry name" value="HATPase_dom"/>
</dbReference>
<dbReference type="CDD" id="cd17546">
    <property type="entry name" value="REC_hyHK_CKI1_RcsC-like"/>
    <property type="match status" value="1"/>
</dbReference>
<dbReference type="SUPFAM" id="SSF55874">
    <property type="entry name" value="ATPase domain of HSP90 chaperone/DNA topoisomerase II/histidine kinase"/>
    <property type="match status" value="1"/>
</dbReference>
<keyword evidence="18" id="KW-1185">Reference proteome</keyword>
<keyword evidence="11" id="KW-0902">Two-component regulatory system</keyword>
<keyword evidence="12" id="KW-0472">Membrane</keyword>
<keyword evidence="4 13" id="KW-0597">Phosphoprotein</keyword>
<evidence type="ECO:0000259" key="14">
    <source>
        <dbReference type="PROSITE" id="PS50109"/>
    </source>
</evidence>
<dbReference type="EMBL" id="JAVFKN010000032">
    <property type="protein sequence ID" value="MDQ5770543.1"/>
    <property type="molecule type" value="Genomic_DNA"/>
</dbReference>
<feature type="modified residue" description="4-aspartylphosphate" evidence="13">
    <location>
        <position position="469"/>
    </location>
</feature>
<evidence type="ECO:0000259" key="15">
    <source>
        <dbReference type="PROSITE" id="PS50110"/>
    </source>
</evidence>
<dbReference type="InterPro" id="IPR001789">
    <property type="entry name" value="Sig_transdc_resp-reg_receiver"/>
</dbReference>
<dbReference type="EC" id="2.7.13.3" evidence="3"/>
<dbReference type="InterPro" id="IPR036890">
    <property type="entry name" value="HATPase_C_sf"/>
</dbReference>
<feature type="domain" description="Histidine kinase" evidence="14">
    <location>
        <begin position="175"/>
        <end position="398"/>
    </location>
</feature>
<dbReference type="PROSITE" id="PS50109">
    <property type="entry name" value="HIS_KIN"/>
    <property type="match status" value="1"/>
</dbReference>
<dbReference type="GO" id="GO:0005524">
    <property type="term" value="F:ATP binding"/>
    <property type="evidence" value="ECO:0007669"/>
    <property type="project" value="UniProtKB-KW"/>
</dbReference>
<dbReference type="Pfam" id="PF00072">
    <property type="entry name" value="Response_reg"/>
    <property type="match status" value="1"/>
</dbReference>
<evidence type="ECO:0000256" key="5">
    <source>
        <dbReference type="ARBA" id="ARBA00022679"/>
    </source>
</evidence>
<reference evidence="17 18" key="1">
    <citation type="submission" date="2023-08" db="EMBL/GenBank/DDBJ databases">
        <title>New molecular markers tilS and rpoB for phylogenetic and monitoring studies of the genus Thiothrix biodiversity.</title>
        <authorList>
            <person name="Ravin N.V."/>
            <person name="Smolyakov D."/>
            <person name="Markov N.D."/>
            <person name="Beletsky A.V."/>
            <person name="Mardanov A.V."/>
            <person name="Rudenko T.S."/>
            <person name="Grabovich M.Y."/>
        </authorList>
    </citation>
    <scope>NUCLEOTIDE SEQUENCE</scope>
    <source>
        <strain evidence="17">DNT52</strain>
        <strain evidence="16 18">H33</strain>
    </source>
</reference>
<dbReference type="AlphaFoldDB" id="A0AA51MP28"/>
<accession>A0AA51MP28</accession>
<dbReference type="SMART" id="SM00388">
    <property type="entry name" value="HisKA"/>
    <property type="match status" value="1"/>
</dbReference>
<evidence type="ECO:0000313" key="18">
    <source>
        <dbReference type="Proteomes" id="UP001223336"/>
    </source>
</evidence>
<dbReference type="Gene3D" id="1.10.287.130">
    <property type="match status" value="1"/>
</dbReference>
<protein>
    <recommendedName>
        <fullName evidence="3">histidine kinase</fullName>
        <ecNumber evidence="3">2.7.13.3</ecNumber>
    </recommendedName>
</protein>
<dbReference type="Pfam" id="PF02518">
    <property type="entry name" value="HATPase_c"/>
    <property type="match status" value="1"/>
</dbReference>
<dbReference type="FunFam" id="3.30.565.10:FF:000010">
    <property type="entry name" value="Sensor histidine kinase RcsC"/>
    <property type="match status" value="1"/>
</dbReference>
<keyword evidence="6" id="KW-0812">Transmembrane</keyword>
<dbReference type="SMART" id="SM00448">
    <property type="entry name" value="REC"/>
    <property type="match status" value="1"/>
</dbReference>
<dbReference type="CDD" id="cd16922">
    <property type="entry name" value="HATPase_EvgS-ArcB-TorS-like"/>
    <property type="match status" value="1"/>
</dbReference>
<dbReference type="GO" id="GO:0016020">
    <property type="term" value="C:membrane"/>
    <property type="evidence" value="ECO:0007669"/>
    <property type="project" value="UniProtKB-SubCell"/>
</dbReference>
<dbReference type="Proteomes" id="UP001223336">
    <property type="component" value="Unassembled WGS sequence"/>
</dbReference>
<comment type="catalytic activity">
    <reaction evidence="1">
        <text>ATP + protein L-histidine = ADP + protein N-phospho-L-histidine.</text>
        <dbReference type="EC" id="2.7.13.3"/>
    </reaction>
</comment>
<dbReference type="InterPro" id="IPR005467">
    <property type="entry name" value="His_kinase_dom"/>
</dbReference>
<keyword evidence="5" id="KW-0808">Transferase</keyword>
<dbReference type="SMART" id="SM00387">
    <property type="entry name" value="HATPase_c"/>
    <property type="match status" value="1"/>
</dbReference>
<organism evidence="17">
    <name type="scientific">Thiothrix subterranea</name>
    <dbReference type="NCBI Taxonomy" id="2735563"/>
    <lineage>
        <taxon>Bacteria</taxon>
        <taxon>Pseudomonadati</taxon>
        <taxon>Pseudomonadota</taxon>
        <taxon>Gammaproteobacteria</taxon>
        <taxon>Thiotrichales</taxon>
        <taxon>Thiotrichaceae</taxon>
        <taxon>Thiothrix</taxon>
    </lineage>
</organism>
<keyword evidence="9 17" id="KW-0067">ATP-binding</keyword>
<dbReference type="SUPFAM" id="SSF47384">
    <property type="entry name" value="Homodimeric domain of signal transducing histidine kinase"/>
    <property type="match status" value="1"/>
</dbReference>
<dbReference type="InterPro" id="IPR011006">
    <property type="entry name" value="CheY-like_superfamily"/>
</dbReference>
<sequence length="548" mass="60063">MSTTLELVSVQYALALLVGQSLDLRTMLHQFLPPALKLLNCRSGYLWLRRCEPFDTIPGIEPCFSYPKLKIPLADKSANLAAAIQPIADNVWLLAQPLDIVETDGSYRHLLPIGQSGMLVLQRDAPLSTAQLQALTPVLMRLETACLACVQYANLEAARQEAERANQAKNEFLAMISHEIRTPMNSVMGLTDLLGYSELASAQREYVDLIRASSGALLDIINEILDFSRIESGATRLNNSPFNVRALLETALVPLAMAARHKAIAFDWRIAADVPETLQGDAGRLRQVLINLVGNALKFTNSDGKIAIAISAEPNPQAGYARVRFSVRDTGIGIAAEQLELIFQPFQQADSRISRCYGGTGLGLTISAQLVAMMGGQLQVESQLAQGSTFHFTLLLPTEVTQTPAAPVTNALGMVPRPLTILLAEDNEINGMFTRLLLNKVGHQVTVVVNGREALESWQQQRPDVILMDMQMPVMDGVEATLLIRAHEQMTGTHTPIIALTANVLASDRERCLQAGMDDFLSKPFELPVSNSHFAPHPIKWRKLDLSH</sequence>
<feature type="domain" description="Response regulatory" evidence="15">
    <location>
        <begin position="420"/>
        <end position="538"/>
    </location>
</feature>
<evidence type="ECO:0000256" key="12">
    <source>
        <dbReference type="ARBA" id="ARBA00023136"/>
    </source>
</evidence>
<keyword evidence="8" id="KW-0418">Kinase</keyword>
<evidence type="ECO:0000313" key="17">
    <source>
        <dbReference type="EMBL" id="WML87450.1"/>
    </source>
</evidence>
<dbReference type="InterPro" id="IPR036097">
    <property type="entry name" value="HisK_dim/P_sf"/>
</dbReference>
<evidence type="ECO:0000256" key="4">
    <source>
        <dbReference type="ARBA" id="ARBA00022553"/>
    </source>
</evidence>
<dbReference type="PANTHER" id="PTHR45339">
    <property type="entry name" value="HYBRID SIGNAL TRANSDUCTION HISTIDINE KINASE J"/>
    <property type="match status" value="1"/>
</dbReference>
<evidence type="ECO:0000256" key="13">
    <source>
        <dbReference type="PROSITE-ProRule" id="PRU00169"/>
    </source>
</evidence>
<dbReference type="Pfam" id="PF00512">
    <property type="entry name" value="HisKA"/>
    <property type="match status" value="1"/>
</dbReference>
<dbReference type="PROSITE" id="PS50110">
    <property type="entry name" value="RESPONSE_REGULATORY"/>
    <property type="match status" value="1"/>
</dbReference>
<dbReference type="GO" id="GO:0000155">
    <property type="term" value="F:phosphorelay sensor kinase activity"/>
    <property type="evidence" value="ECO:0007669"/>
    <property type="project" value="InterPro"/>
</dbReference>
<evidence type="ECO:0000256" key="7">
    <source>
        <dbReference type="ARBA" id="ARBA00022741"/>
    </source>
</evidence>
<evidence type="ECO:0000256" key="11">
    <source>
        <dbReference type="ARBA" id="ARBA00023012"/>
    </source>
</evidence>
<dbReference type="Proteomes" id="UP001229862">
    <property type="component" value="Chromosome"/>
</dbReference>
<dbReference type="InterPro" id="IPR004358">
    <property type="entry name" value="Sig_transdc_His_kin-like_C"/>
</dbReference>
<keyword evidence="7" id="KW-0547">Nucleotide-binding</keyword>
<dbReference type="InterPro" id="IPR003661">
    <property type="entry name" value="HisK_dim/P_dom"/>
</dbReference>
<evidence type="ECO:0000256" key="6">
    <source>
        <dbReference type="ARBA" id="ARBA00022692"/>
    </source>
</evidence>
<dbReference type="Gene3D" id="3.30.565.10">
    <property type="entry name" value="Histidine kinase-like ATPase, C-terminal domain"/>
    <property type="match status" value="1"/>
</dbReference>
<dbReference type="CDD" id="cd00082">
    <property type="entry name" value="HisKA"/>
    <property type="match status" value="1"/>
</dbReference>